<evidence type="ECO:0000313" key="3">
    <source>
        <dbReference type="Proteomes" id="UP000029549"/>
    </source>
</evidence>
<dbReference type="EMBL" id="AWTN01000090">
    <property type="protein sequence ID" value="KGG92037.1"/>
    <property type="molecule type" value="Genomic_DNA"/>
</dbReference>
<accession>A0A0E3BGF7</accession>
<dbReference type="EMBL" id="AWTP01000155">
    <property type="protein sequence ID" value="KGH04705.1"/>
    <property type="molecule type" value="Genomic_DNA"/>
</dbReference>
<keyword evidence="3" id="KW-1185">Reference proteome</keyword>
<organism evidence="1 4">
    <name type="scientific">Comamonas thiooxydans</name>
    <dbReference type="NCBI Taxonomy" id="363952"/>
    <lineage>
        <taxon>Bacteria</taxon>
        <taxon>Pseudomonadati</taxon>
        <taxon>Pseudomonadota</taxon>
        <taxon>Betaproteobacteria</taxon>
        <taxon>Burkholderiales</taxon>
        <taxon>Comamonadaceae</taxon>
        <taxon>Comamonas</taxon>
    </lineage>
</organism>
<name>A0A0E3BGF7_9BURK</name>
<evidence type="ECO:0000313" key="1">
    <source>
        <dbReference type="EMBL" id="KGG92037.1"/>
    </source>
</evidence>
<dbReference type="AlphaFoldDB" id="A0A0E3BGF7"/>
<gene>
    <name evidence="1" type="ORF">P245_12770</name>
    <name evidence="2" type="ORF">P608_24315</name>
</gene>
<reference evidence="3 4" key="1">
    <citation type="submission" date="2013-09" db="EMBL/GenBank/DDBJ databases">
        <title>High correlation between genotypes and phenotypes of environmental bacteria Comamonas testosteroni strains.</title>
        <authorList>
            <person name="Liu L."/>
            <person name="Zhu W."/>
            <person name="Xia X."/>
            <person name="Xu B."/>
            <person name="Luo M."/>
            <person name="Wang G."/>
        </authorList>
    </citation>
    <scope>NUCLEOTIDE SEQUENCE [LARGE SCALE GENOMIC DNA]</scope>
    <source>
        <strain evidence="2 3">DF2</strain>
        <strain evidence="1 4">JL14</strain>
    </source>
</reference>
<proteinExistence type="predicted"/>
<dbReference type="Proteomes" id="UP000029549">
    <property type="component" value="Unassembled WGS sequence"/>
</dbReference>
<sequence length="32" mass="3647">MSVYVGKVGMLSRQACGKKWLKFLEPFQNVMA</sequence>
<comment type="caution">
    <text evidence="1">The sequence shown here is derived from an EMBL/GenBank/DDBJ whole genome shotgun (WGS) entry which is preliminary data.</text>
</comment>
<evidence type="ECO:0000313" key="2">
    <source>
        <dbReference type="EMBL" id="KGH04705.1"/>
    </source>
</evidence>
<protein>
    <submittedName>
        <fullName evidence="1">Uncharacterized protein</fullName>
    </submittedName>
</protein>
<evidence type="ECO:0000313" key="4">
    <source>
        <dbReference type="Proteomes" id="UP000029567"/>
    </source>
</evidence>
<dbReference type="Proteomes" id="UP000029567">
    <property type="component" value="Unassembled WGS sequence"/>
</dbReference>